<dbReference type="EMBL" id="PVXL01000025">
    <property type="protein sequence ID" value="PRR75618.1"/>
    <property type="molecule type" value="Genomic_DNA"/>
</dbReference>
<dbReference type="AlphaFoldDB" id="A0A9X7J4B6"/>
<sequence length="70" mass="8054">MFSRWPGPAAFLRAWLIATTLIHAAVNFIVIRENKFSVLIWCPIDAGRVEMVPEYKAIDKYMLLFLGQGR</sequence>
<organism evidence="1 2">
    <name type="scientific">Neomoorella stamsii</name>
    <dbReference type="NCBI Taxonomy" id="1266720"/>
    <lineage>
        <taxon>Bacteria</taxon>
        <taxon>Bacillati</taxon>
        <taxon>Bacillota</taxon>
        <taxon>Clostridia</taxon>
        <taxon>Neomoorellales</taxon>
        <taxon>Neomoorellaceae</taxon>
        <taxon>Neomoorella</taxon>
    </lineage>
</organism>
<name>A0A9X7J4B6_9FIRM</name>
<evidence type="ECO:0000313" key="2">
    <source>
        <dbReference type="Proteomes" id="UP000239430"/>
    </source>
</evidence>
<accession>A0A9X7J4B6</accession>
<reference evidence="1 2" key="1">
    <citation type="submission" date="2018-03" db="EMBL/GenBank/DDBJ databases">
        <title>Genome sequence of Moorella stamsii DSM 26217.</title>
        <authorList>
            <person name="Poehlein A."/>
            <person name="Daniel R."/>
        </authorList>
    </citation>
    <scope>NUCLEOTIDE SEQUENCE [LARGE SCALE GENOMIC DNA]</scope>
    <source>
        <strain evidence="2">DSM 26217</strain>
    </source>
</reference>
<dbReference type="Proteomes" id="UP000239430">
    <property type="component" value="Unassembled WGS sequence"/>
</dbReference>
<evidence type="ECO:0000313" key="1">
    <source>
        <dbReference type="EMBL" id="PRR75618.1"/>
    </source>
</evidence>
<keyword evidence="2" id="KW-1185">Reference proteome</keyword>
<protein>
    <submittedName>
        <fullName evidence="1">Uncharacterized protein</fullName>
    </submittedName>
</protein>
<gene>
    <name evidence="1" type="ORF">MOST_08010</name>
</gene>
<proteinExistence type="predicted"/>
<comment type="caution">
    <text evidence="1">The sequence shown here is derived from an EMBL/GenBank/DDBJ whole genome shotgun (WGS) entry which is preliminary data.</text>
</comment>
<dbReference type="RefSeq" id="WP_054935733.1">
    <property type="nucleotide sequence ID" value="NZ_PVXL01000025.1"/>
</dbReference>